<keyword evidence="3 4" id="KW-0732">Signal</keyword>
<dbReference type="PANTHER" id="PTHR33376:SF7">
    <property type="entry name" value="C4-DICARBOXYLATE-BINDING PROTEIN DCTB"/>
    <property type="match status" value="1"/>
</dbReference>
<dbReference type="CDD" id="cd13603">
    <property type="entry name" value="PBP2_TRAP_Siap_TeaA_like"/>
    <property type="match status" value="1"/>
</dbReference>
<proteinExistence type="inferred from homology"/>
<sequence length="344" mass="37799">MKKFIAAAMTMLMVFSLAACRDSTTATPGTAGNTGNTVSAPEYVISVSVTTSDDSACNKAIYYMADLVKERSGGRVELDVYPNGTMANDVGSVEGVQMGTIGMTLVSSANYTQFDSNQAVFDLPFLFPTKEDAYRFFESDLAGKLAESLGNYGFHCFGYMDYGYRLLTNDVKEVQSMADLKGMKIRTMSSTYQVQTWECLDAVPTVISFSELFTALQQHTVDGQENPWGNIISQKFYEVQKYATDTHHILTVCPLVMSQDIYDSMPEDLQKVMDECAADTLVAARDMVNEEESGAVETATAAGMVVTSASDDMIQEMREACQPVYDSMKQEIGDIVTQVEDFFA</sequence>
<evidence type="ECO:0000256" key="4">
    <source>
        <dbReference type="SAM" id="SignalP"/>
    </source>
</evidence>
<reference evidence="5" key="1">
    <citation type="submission" date="2020-09" db="EMBL/GenBank/DDBJ databases">
        <title>New species isolated from human feces.</title>
        <authorList>
            <person name="Kitahara M."/>
            <person name="Shigeno Y."/>
            <person name="Shime M."/>
            <person name="Matsumoto Y."/>
            <person name="Nakamura S."/>
            <person name="Motooka D."/>
            <person name="Fukuoka S."/>
            <person name="Nishikawa H."/>
            <person name="Benno Y."/>
        </authorList>
    </citation>
    <scope>NUCLEOTIDE SEQUENCE</scope>
    <source>
        <strain evidence="5">MM59</strain>
    </source>
</reference>
<feature type="signal peptide" evidence="4">
    <location>
        <begin position="1"/>
        <end position="18"/>
    </location>
</feature>
<dbReference type="KEGG" id="pfaa:MM59RIKEN_15870"/>
<dbReference type="Gene3D" id="3.40.190.170">
    <property type="entry name" value="Bacterial extracellular solute-binding protein, family 7"/>
    <property type="match status" value="1"/>
</dbReference>
<dbReference type="RefSeq" id="WP_213543074.1">
    <property type="nucleotide sequence ID" value="NZ_AP023420.1"/>
</dbReference>
<gene>
    <name evidence="5" type="ORF">MM59RIKEN_15870</name>
</gene>
<dbReference type="NCBIfam" id="TIGR00787">
    <property type="entry name" value="dctP"/>
    <property type="match status" value="1"/>
</dbReference>
<keyword evidence="2" id="KW-0813">Transport</keyword>
<dbReference type="InterPro" id="IPR038404">
    <property type="entry name" value="TRAP_DctP_sf"/>
</dbReference>
<dbReference type="PANTHER" id="PTHR33376">
    <property type="match status" value="1"/>
</dbReference>
<evidence type="ECO:0000256" key="2">
    <source>
        <dbReference type="ARBA" id="ARBA00022448"/>
    </source>
</evidence>
<protein>
    <submittedName>
        <fullName evidence="5">ABC transporter substrate-binding protein</fullName>
    </submittedName>
</protein>
<dbReference type="PROSITE" id="PS51257">
    <property type="entry name" value="PROKAR_LIPOPROTEIN"/>
    <property type="match status" value="1"/>
</dbReference>
<feature type="chain" id="PRO_5038753967" evidence="4">
    <location>
        <begin position="19"/>
        <end position="344"/>
    </location>
</feature>
<dbReference type="Pfam" id="PF03480">
    <property type="entry name" value="DctP"/>
    <property type="match status" value="1"/>
</dbReference>
<evidence type="ECO:0000313" key="6">
    <source>
        <dbReference type="Proteomes" id="UP000679848"/>
    </source>
</evidence>
<organism evidence="5 6">
    <name type="scientific">Pusillibacter faecalis</name>
    <dbReference type="NCBI Taxonomy" id="2714358"/>
    <lineage>
        <taxon>Bacteria</taxon>
        <taxon>Bacillati</taxon>
        <taxon>Bacillota</taxon>
        <taxon>Clostridia</taxon>
        <taxon>Eubacteriales</taxon>
        <taxon>Oscillospiraceae</taxon>
        <taxon>Pusillibacter</taxon>
    </lineage>
</organism>
<dbReference type="NCBIfam" id="NF037995">
    <property type="entry name" value="TRAP_S1"/>
    <property type="match status" value="1"/>
</dbReference>
<dbReference type="InterPro" id="IPR004682">
    <property type="entry name" value="TRAP_DctP"/>
</dbReference>
<comment type="similarity">
    <text evidence="1">Belongs to the bacterial solute-binding protein 7 family.</text>
</comment>
<name>A0A810Q7L2_9FIRM</name>
<keyword evidence="6" id="KW-1185">Reference proteome</keyword>
<dbReference type="EMBL" id="AP023420">
    <property type="protein sequence ID" value="BCK84268.1"/>
    <property type="molecule type" value="Genomic_DNA"/>
</dbReference>
<dbReference type="Proteomes" id="UP000679848">
    <property type="component" value="Chromosome"/>
</dbReference>
<dbReference type="PIRSF" id="PIRSF006470">
    <property type="entry name" value="DctB"/>
    <property type="match status" value="1"/>
</dbReference>
<evidence type="ECO:0000313" key="5">
    <source>
        <dbReference type="EMBL" id="BCK84268.1"/>
    </source>
</evidence>
<evidence type="ECO:0000256" key="1">
    <source>
        <dbReference type="ARBA" id="ARBA00009023"/>
    </source>
</evidence>
<dbReference type="AlphaFoldDB" id="A0A810Q7L2"/>
<dbReference type="InterPro" id="IPR018389">
    <property type="entry name" value="DctP_fam"/>
</dbReference>
<evidence type="ECO:0000256" key="3">
    <source>
        <dbReference type="ARBA" id="ARBA00022729"/>
    </source>
</evidence>
<dbReference type="GO" id="GO:0030288">
    <property type="term" value="C:outer membrane-bounded periplasmic space"/>
    <property type="evidence" value="ECO:0007669"/>
    <property type="project" value="InterPro"/>
</dbReference>
<accession>A0A810Q7L2</accession>
<dbReference type="GO" id="GO:0055085">
    <property type="term" value="P:transmembrane transport"/>
    <property type="evidence" value="ECO:0007669"/>
    <property type="project" value="InterPro"/>
</dbReference>